<dbReference type="InterPro" id="IPR023214">
    <property type="entry name" value="HAD_sf"/>
</dbReference>
<sequence>MKRKRKYTHILFDLDHTLWDFERCSTETLKELYQSYQLQSMGCSSAEDFCQVFRQVNHKLWDLYNRGEYDSERLRNERFTLIFDELQLVYDQEFSTLFAQKYLALCPTKAHVMPDTLTTLDVLQKHYQLHIVTNGFSDVQAIKLRSAGLTDYFQTVTTSDEAGYRKPHKLMFQYTLDRIRANPAECIMIGDNLETDIRGAQNADIDHIFFNPEKLTHSFSVDYEISALPELIAIL</sequence>
<dbReference type="PRINTS" id="PR00413">
    <property type="entry name" value="HADHALOGNASE"/>
</dbReference>
<protein>
    <submittedName>
        <fullName evidence="1">YjjG family noncanonical pyrimidine nucleotidase</fullName>
    </submittedName>
</protein>
<dbReference type="PANTHER" id="PTHR47478:SF1">
    <property type="entry name" value="PYRIMIDINE 5'-NUCLEOTIDASE YJJG"/>
    <property type="match status" value="1"/>
</dbReference>
<reference evidence="1" key="1">
    <citation type="journal article" date="2023" name="Comput. Struct. Biotechnol. J.">
        <title>Discovery of a novel marine Bacteroidetes with a rich repertoire of carbohydrate-active enzymes.</title>
        <authorList>
            <person name="Chen B."/>
            <person name="Liu G."/>
            <person name="Chen Q."/>
            <person name="Wang H."/>
            <person name="Liu L."/>
            <person name="Tang K."/>
        </authorList>
    </citation>
    <scope>NUCLEOTIDE SEQUENCE</scope>
    <source>
        <strain evidence="1">TK19036</strain>
    </source>
</reference>
<gene>
    <name evidence="1" type="ORF">K4G66_12215</name>
</gene>
<dbReference type="AlphaFoldDB" id="A0AA49GSU4"/>
<proteinExistence type="predicted"/>
<dbReference type="NCBIfam" id="TIGR02254">
    <property type="entry name" value="YjjG_YfnB"/>
    <property type="match status" value="1"/>
</dbReference>
<dbReference type="InterPro" id="IPR052550">
    <property type="entry name" value="Pyrimidine_5'-ntase_YjjG"/>
</dbReference>
<dbReference type="Pfam" id="PF00702">
    <property type="entry name" value="Hydrolase"/>
    <property type="match status" value="1"/>
</dbReference>
<dbReference type="InterPro" id="IPR006439">
    <property type="entry name" value="HAD-SF_hydro_IA"/>
</dbReference>
<dbReference type="SFLD" id="SFLDG01129">
    <property type="entry name" value="C1.5:_HAD__Beta-PGM__Phosphata"/>
    <property type="match status" value="1"/>
</dbReference>
<dbReference type="SFLD" id="SFLDS00003">
    <property type="entry name" value="Haloacid_Dehalogenase"/>
    <property type="match status" value="1"/>
</dbReference>
<organism evidence="1">
    <name type="scientific">Roseihalotalea indica</name>
    <dbReference type="NCBI Taxonomy" id="2867963"/>
    <lineage>
        <taxon>Bacteria</taxon>
        <taxon>Pseudomonadati</taxon>
        <taxon>Bacteroidota</taxon>
        <taxon>Cytophagia</taxon>
        <taxon>Cytophagales</taxon>
        <taxon>Catalimonadaceae</taxon>
        <taxon>Roseihalotalea</taxon>
    </lineage>
</organism>
<dbReference type="InterPro" id="IPR011951">
    <property type="entry name" value="HAD-SF_hydro_IA_YjjG/PynA"/>
</dbReference>
<dbReference type="InterPro" id="IPR036412">
    <property type="entry name" value="HAD-like_sf"/>
</dbReference>
<dbReference type="PANTHER" id="PTHR47478">
    <property type="match status" value="1"/>
</dbReference>
<evidence type="ECO:0000313" key="1">
    <source>
        <dbReference type="EMBL" id="WKN39456.1"/>
    </source>
</evidence>
<dbReference type="SFLD" id="SFLDG01135">
    <property type="entry name" value="C1.5.6:_HAD__Beta-PGM__Phospha"/>
    <property type="match status" value="1"/>
</dbReference>
<accession>A0AA49GSU4</accession>
<dbReference type="EMBL" id="CP120682">
    <property type="protein sequence ID" value="WKN39456.1"/>
    <property type="molecule type" value="Genomic_DNA"/>
</dbReference>
<dbReference type="Gene3D" id="1.10.150.240">
    <property type="entry name" value="Putative phosphatase, domain 2"/>
    <property type="match status" value="1"/>
</dbReference>
<reference evidence="1" key="2">
    <citation type="journal article" date="2024" name="Antonie Van Leeuwenhoek">
        <title>Roseihalotalea indica gen. nov., sp. nov., a halophilic Bacteroidetes from mesopelagic Southwest Indian Ocean with higher carbohydrate metabolic potential.</title>
        <authorList>
            <person name="Chen B."/>
            <person name="Zhang M."/>
            <person name="Lin D."/>
            <person name="Ye J."/>
            <person name="Tang K."/>
        </authorList>
    </citation>
    <scope>NUCLEOTIDE SEQUENCE</scope>
    <source>
        <strain evidence="1">TK19036</strain>
    </source>
</reference>
<dbReference type="InterPro" id="IPR023198">
    <property type="entry name" value="PGP-like_dom2"/>
</dbReference>
<dbReference type="Gene3D" id="3.40.50.1000">
    <property type="entry name" value="HAD superfamily/HAD-like"/>
    <property type="match status" value="1"/>
</dbReference>
<dbReference type="GO" id="GO:0008253">
    <property type="term" value="F:5'-nucleotidase activity"/>
    <property type="evidence" value="ECO:0007669"/>
    <property type="project" value="InterPro"/>
</dbReference>
<name>A0AA49GSU4_9BACT</name>
<dbReference type="SUPFAM" id="SSF56784">
    <property type="entry name" value="HAD-like"/>
    <property type="match status" value="1"/>
</dbReference>
<dbReference type="NCBIfam" id="TIGR01549">
    <property type="entry name" value="HAD-SF-IA-v1"/>
    <property type="match status" value="1"/>
</dbReference>